<accession>A0A1P8UKP3</accession>
<dbReference type="Gene3D" id="2.40.100.10">
    <property type="entry name" value="Cyclophilin-like"/>
    <property type="match status" value="1"/>
</dbReference>
<dbReference type="EC" id="5.2.1.8" evidence="4"/>
<keyword evidence="3 4" id="KW-0413">Isomerase</keyword>
<keyword evidence="4" id="KW-0732">Signal</keyword>
<dbReference type="InterPro" id="IPR044665">
    <property type="entry name" value="E_coli_cyclophilin_A-like"/>
</dbReference>
<dbReference type="PANTHER" id="PTHR43246">
    <property type="entry name" value="PEPTIDYL-PROLYL CIS-TRANS ISOMERASE CYP38, CHLOROPLASTIC"/>
    <property type="match status" value="1"/>
</dbReference>
<feature type="signal peptide" evidence="4">
    <location>
        <begin position="1"/>
        <end position="20"/>
    </location>
</feature>
<evidence type="ECO:0000313" key="7">
    <source>
        <dbReference type="Proteomes" id="UP000243807"/>
    </source>
</evidence>
<dbReference type="PROSITE" id="PS00170">
    <property type="entry name" value="CSA_PPIASE_1"/>
    <property type="match status" value="1"/>
</dbReference>
<evidence type="ECO:0000259" key="5">
    <source>
        <dbReference type="PROSITE" id="PS50072"/>
    </source>
</evidence>
<protein>
    <recommendedName>
        <fullName evidence="4">Peptidyl-prolyl cis-trans isomerase</fullName>
        <shortName evidence="4">PPIase</shortName>
        <ecNumber evidence="4">5.2.1.8</ecNumber>
    </recommendedName>
</protein>
<comment type="catalytic activity">
    <reaction evidence="4">
        <text>[protein]-peptidylproline (omega=180) = [protein]-peptidylproline (omega=0)</text>
        <dbReference type="Rhea" id="RHEA:16237"/>
        <dbReference type="Rhea" id="RHEA-COMP:10747"/>
        <dbReference type="Rhea" id="RHEA-COMP:10748"/>
        <dbReference type="ChEBI" id="CHEBI:83833"/>
        <dbReference type="ChEBI" id="CHEBI:83834"/>
        <dbReference type="EC" id="5.2.1.8"/>
    </reaction>
</comment>
<comment type="similarity">
    <text evidence="1 4">Belongs to the cyclophilin-type PPIase family.</text>
</comment>
<dbReference type="CDD" id="cd01920">
    <property type="entry name" value="cyclophilin_EcCYP_like"/>
    <property type="match status" value="1"/>
</dbReference>
<dbReference type="PRINTS" id="PR00153">
    <property type="entry name" value="CSAPPISMRASE"/>
</dbReference>
<dbReference type="SUPFAM" id="SSF50891">
    <property type="entry name" value="Cyclophilin-like"/>
    <property type="match status" value="1"/>
</dbReference>
<dbReference type="EMBL" id="CP019434">
    <property type="protein sequence ID" value="APZ44354.1"/>
    <property type="molecule type" value="Genomic_DNA"/>
</dbReference>
<dbReference type="OrthoDB" id="9807797at2"/>
<feature type="domain" description="PPIase cyclophilin-type" evidence="5">
    <location>
        <begin position="34"/>
        <end position="185"/>
    </location>
</feature>
<dbReference type="AlphaFoldDB" id="A0A1P8UKP3"/>
<evidence type="ECO:0000313" key="6">
    <source>
        <dbReference type="EMBL" id="APZ44354.1"/>
    </source>
</evidence>
<dbReference type="InterPro" id="IPR020892">
    <property type="entry name" value="Cyclophilin-type_PPIase_CS"/>
</dbReference>
<evidence type="ECO:0000256" key="4">
    <source>
        <dbReference type="RuleBase" id="RU363019"/>
    </source>
</evidence>
<evidence type="ECO:0000256" key="1">
    <source>
        <dbReference type="ARBA" id="ARBA00007365"/>
    </source>
</evidence>
<dbReference type="InterPro" id="IPR002130">
    <property type="entry name" value="Cyclophilin-type_PPIase_dom"/>
</dbReference>
<dbReference type="Pfam" id="PF00160">
    <property type="entry name" value="Pro_isomerase"/>
    <property type="match status" value="1"/>
</dbReference>
<dbReference type="KEGG" id="afy:BW247_15710"/>
<comment type="function">
    <text evidence="4">PPIases accelerate the folding of proteins. It catalyzes the cis-trans isomerization of proline imidic peptide bonds in oligopeptides.</text>
</comment>
<keyword evidence="7" id="KW-1185">Reference proteome</keyword>
<dbReference type="RefSeq" id="WP_076838030.1">
    <property type="nucleotide sequence ID" value="NZ_CP019434.1"/>
</dbReference>
<dbReference type="Proteomes" id="UP000243807">
    <property type="component" value="Chromosome"/>
</dbReference>
<evidence type="ECO:0000256" key="3">
    <source>
        <dbReference type="ARBA" id="ARBA00023235"/>
    </source>
</evidence>
<dbReference type="GO" id="GO:0003755">
    <property type="term" value="F:peptidyl-prolyl cis-trans isomerase activity"/>
    <property type="evidence" value="ECO:0007669"/>
    <property type="project" value="UniProtKB-UniRule"/>
</dbReference>
<evidence type="ECO:0000256" key="2">
    <source>
        <dbReference type="ARBA" id="ARBA00023110"/>
    </source>
</evidence>
<organism evidence="6 7">
    <name type="scientific">Acidihalobacter ferrooxydans</name>
    <dbReference type="NCBI Taxonomy" id="1765967"/>
    <lineage>
        <taxon>Bacteria</taxon>
        <taxon>Pseudomonadati</taxon>
        <taxon>Pseudomonadota</taxon>
        <taxon>Gammaproteobacteria</taxon>
        <taxon>Chromatiales</taxon>
        <taxon>Ectothiorhodospiraceae</taxon>
        <taxon>Acidihalobacter</taxon>
    </lineage>
</organism>
<dbReference type="PROSITE" id="PS50072">
    <property type="entry name" value="CSA_PPIASE_2"/>
    <property type="match status" value="1"/>
</dbReference>
<feature type="chain" id="PRO_5011823383" description="Peptidyl-prolyl cis-trans isomerase" evidence="4">
    <location>
        <begin position="21"/>
        <end position="187"/>
    </location>
</feature>
<reference evidence="6 7" key="1">
    <citation type="submission" date="2017-01" db="EMBL/GenBank/DDBJ databases">
        <title>Draft sequence of Acidihalobacter ferrooxidans strain DSM 14175 (strain V8).</title>
        <authorList>
            <person name="Khaleque H.N."/>
            <person name="Ramsay J.P."/>
            <person name="Murphy R.J.T."/>
            <person name="Kaksonen A.H."/>
            <person name="Boxall N.J."/>
            <person name="Watkin E.L.J."/>
        </authorList>
    </citation>
    <scope>NUCLEOTIDE SEQUENCE [LARGE SCALE GENOMIC DNA]</scope>
    <source>
        <strain evidence="6 7">V8</strain>
    </source>
</reference>
<dbReference type="STRING" id="1765967.BW247_15710"/>
<sequence length="187" mass="20189">MRRRLFALLASLFLFASAHAASPGPSVLIKTNFGNIKVQLNAQKAPKTVANFLHYVDSGFYKNTLFHRVIPGFMIQGGGLTVNMTKKPTFPPIVNESDNGLKNVRGSIAMARTMAPNSATSQFFINLRNNPGLNYSPTNGPGYAVFGKVVQGMNVVDAIAATPTTDRDGRQNVPVKPVIIESVTVIK</sequence>
<gene>
    <name evidence="6" type="ORF">BW247_15710</name>
</gene>
<proteinExistence type="inferred from homology"/>
<dbReference type="GO" id="GO:0006457">
    <property type="term" value="P:protein folding"/>
    <property type="evidence" value="ECO:0007669"/>
    <property type="project" value="InterPro"/>
</dbReference>
<name>A0A1P8UKP3_9GAMM</name>
<keyword evidence="2 4" id="KW-0697">Rotamase</keyword>
<dbReference type="InterPro" id="IPR029000">
    <property type="entry name" value="Cyclophilin-like_dom_sf"/>
</dbReference>